<keyword evidence="2" id="KW-0963">Cytoplasm</keyword>
<feature type="region of interest" description="Disordered" evidence="8">
    <location>
        <begin position="1272"/>
        <end position="1297"/>
    </location>
</feature>
<comment type="caution">
    <text evidence="10">The sequence shown here is derived from an EMBL/GenBank/DDBJ whole genome shotgun (WGS) entry which is preliminary data.</text>
</comment>
<evidence type="ECO:0000313" key="10">
    <source>
        <dbReference type="EMBL" id="CAD5120738.1"/>
    </source>
</evidence>
<gene>
    <name evidence="10" type="ORF">DGYR_LOCUS8787</name>
</gene>
<feature type="domain" description="CAP-Gly" evidence="9">
    <location>
        <begin position="205"/>
        <end position="247"/>
    </location>
</feature>
<keyword evidence="6" id="KW-0206">Cytoskeleton</keyword>
<evidence type="ECO:0000256" key="5">
    <source>
        <dbReference type="ARBA" id="ARBA00023054"/>
    </source>
</evidence>
<feature type="compositionally biased region" description="Polar residues" evidence="8">
    <location>
        <begin position="145"/>
        <end position="154"/>
    </location>
</feature>
<dbReference type="Gene3D" id="2.30.30.190">
    <property type="entry name" value="CAP Gly-rich-like domain"/>
    <property type="match status" value="2"/>
</dbReference>
<keyword evidence="11" id="KW-1185">Reference proteome</keyword>
<evidence type="ECO:0000256" key="2">
    <source>
        <dbReference type="ARBA" id="ARBA00022490"/>
    </source>
</evidence>
<organism evidence="10 11">
    <name type="scientific">Dimorphilus gyrociliatus</name>
    <dbReference type="NCBI Taxonomy" id="2664684"/>
    <lineage>
        <taxon>Eukaryota</taxon>
        <taxon>Metazoa</taxon>
        <taxon>Spiralia</taxon>
        <taxon>Lophotrochozoa</taxon>
        <taxon>Annelida</taxon>
        <taxon>Polychaeta</taxon>
        <taxon>Polychaeta incertae sedis</taxon>
        <taxon>Dinophilidae</taxon>
        <taxon>Dimorphilus</taxon>
    </lineage>
</organism>
<feature type="region of interest" description="Disordered" evidence="8">
    <location>
        <begin position="145"/>
        <end position="181"/>
    </location>
</feature>
<dbReference type="Proteomes" id="UP000549394">
    <property type="component" value="Unassembled WGS sequence"/>
</dbReference>
<accession>A0A7I8VWL6</accession>
<dbReference type="SUPFAM" id="SSF74924">
    <property type="entry name" value="Cap-Gly domain"/>
    <property type="match status" value="2"/>
</dbReference>
<feature type="region of interest" description="Disordered" evidence="8">
    <location>
        <begin position="247"/>
        <end position="268"/>
    </location>
</feature>
<evidence type="ECO:0000256" key="3">
    <source>
        <dbReference type="ARBA" id="ARBA00022701"/>
    </source>
</evidence>
<protein>
    <submittedName>
        <fullName evidence="10">DgyrCDS9297</fullName>
    </submittedName>
</protein>
<evidence type="ECO:0000256" key="7">
    <source>
        <dbReference type="SAM" id="Coils"/>
    </source>
</evidence>
<dbReference type="Pfam" id="PF01302">
    <property type="entry name" value="CAP_GLY"/>
    <property type="match status" value="2"/>
</dbReference>
<feature type="region of interest" description="Disordered" evidence="8">
    <location>
        <begin position="1"/>
        <end position="21"/>
    </location>
</feature>
<dbReference type="InterPro" id="IPR036859">
    <property type="entry name" value="CAP-Gly_dom_sf"/>
</dbReference>
<dbReference type="PROSITE" id="PS50245">
    <property type="entry name" value="CAP_GLY_2"/>
    <property type="match status" value="2"/>
</dbReference>
<dbReference type="InterPro" id="IPR032108">
    <property type="entry name" value="CLIP1_ZNF"/>
</dbReference>
<comment type="subcellular location">
    <subcellularLocation>
        <location evidence="1">Cytoplasm</location>
        <location evidence="1">Cytoskeleton</location>
    </subcellularLocation>
</comment>
<dbReference type="GO" id="GO:0005874">
    <property type="term" value="C:microtubule"/>
    <property type="evidence" value="ECO:0007669"/>
    <property type="project" value="UniProtKB-KW"/>
</dbReference>
<reference evidence="10 11" key="1">
    <citation type="submission" date="2020-08" db="EMBL/GenBank/DDBJ databases">
        <authorList>
            <person name="Hejnol A."/>
        </authorList>
    </citation>
    <scope>NUCLEOTIDE SEQUENCE [LARGE SCALE GENOMIC DNA]</scope>
</reference>
<keyword evidence="4" id="KW-0677">Repeat</keyword>
<feature type="domain" description="CAP-Gly" evidence="9">
    <location>
        <begin position="93"/>
        <end position="135"/>
    </location>
</feature>
<evidence type="ECO:0000256" key="6">
    <source>
        <dbReference type="ARBA" id="ARBA00023212"/>
    </source>
</evidence>
<dbReference type="OrthoDB" id="2130750at2759"/>
<evidence type="ECO:0000256" key="8">
    <source>
        <dbReference type="SAM" id="MobiDB-lite"/>
    </source>
</evidence>
<feature type="coiled-coil region" evidence="7">
    <location>
        <begin position="893"/>
        <end position="1114"/>
    </location>
</feature>
<evidence type="ECO:0000259" key="9">
    <source>
        <dbReference type="PROSITE" id="PS50245"/>
    </source>
</evidence>
<dbReference type="PANTHER" id="PTHR18916">
    <property type="entry name" value="DYNACTIN 1-RELATED MICROTUBULE-BINDING"/>
    <property type="match status" value="1"/>
</dbReference>
<dbReference type="EMBL" id="CAJFCJ010000013">
    <property type="protein sequence ID" value="CAD5120738.1"/>
    <property type="molecule type" value="Genomic_DNA"/>
</dbReference>
<feature type="coiled-coil region" evidence="7">
    <location>
        <begin position="322"/>
        <end position="842"/>
    </location>
</feature>
<proteinExistence type="predicted"/>
<dbReference type="Pfam" id="PF16641">
    <property type="entry name" value="CLIP1_ZNF"/>
    <property type="match status" value="1"/>
</dbReference>
<evidence type="ECO:0000256" key="4">
    <source>
        <dbReference type="ARBA" id="ARBA00022737"/>
    </source>
</evidence>
<keyword evidence="3" id="KW-0493">Microtubule</keyword>
<keyword evidence="5 7" id="KW-0175">Coiled coil</keyword>
<evidence type="ECO:0000256" key="1">
    <source>
        <dbReference type="ARBA" id="ARBA00004245"/>
    </source>
</evidence>
<dbReference type="PROSITE" id="PS00845">
    <property type="entry name" value="CAP_GLY_1"/>
    <property type="match status" value="1"/>
</dbReference>
<sequence length="1372" mass="157457">MSQRNSKLPGPGSKLARPVKAQGAFEKSVRAAGVPNKLLAKYENDVLESLPEPAIADPQAQVPDFSDNSFEDLKVGDRVITTKGKKGQIAYIGETSFAKGLLVGLVLDECYGNHDGMYNGIRYFQCDPNRGTFVRADRVRKLPSQEFNANSKPISSLSSSSATPPLEKTTPTDSVLPAPPSSLDYGIGDRVIVSGTKHGTVRFIGLTQFSDGTWIGVELDQPLGKNNGVVKGQRYFMCEPDHGLFAKPGNVMKEPPMQSRKTPIMPYGGRKMSRDLSGSMESISSIGSSVCSSVSRSRVRLGVGAIQTKKTNSRPSMNSVSVTTLQKAIKEKEQHITQLLKERDDDRAEIASAYNKQDEAECYVQDLKKEFNIIHDENMELKQTLQKLENDLLAMTDQLDDERRKVEELEFAKEEGTIEKEELQSKKIEEDQRYIQLLNEKDAALKELNEIKRGNIIETKDNKELLKQLEEAQTKCEEYNKTKEIALTEMMEIKQKLAYMELDKKQRDESFKESIFEREAAMEKVLRLETELSSLKIEKDNENKKLKEFLEEKNTAEKEYLDKISLLEENQKSISDSVRKEQLEKQTAANNVKDLMDEIGILKEDQKAKEELLQNAVAEKEKVLYEINDMKQLVESQRQAVEESLQNALSENEILKRQLLELENSLKKDKEVAVESRQQTLSENENLKQELLALEKKLTTQKESIEVDLKNSHFENENLKQDLLKSNNKLKSLEEEQEKRIKQLVLEKQNIADDLGNMTKRVENYEKNLSSDGERMKEIISEKENVMREIRQLKNTLSADKEQYDKKLKDTIAEKDRTISELTEAEKQISQLNRRLKAVSLKEYIENLDYFFSLSFKTDEAEVESFRLAVQEYIDGKLKSVKQESVKKENGFRNDLEEKISTLENTIQELKHSKASTAKQFEDCKSEKEDLIKSLEQKLLDLENVSKCKDQEIQLLQQLKRDNESKINNLLTDKENSEDKINGKVDQLKDSLKKELQEKSSLETKVQDLEQTLDLEKKNKYNLEDEIIKLKENMDNLIFKHDEAVNDMQIQVGQQEEAYNQLEKRYTNVQTHLNELMKNDALKAHANDNLECTIKDLKTEIADLKQKLAIVSTEKQERDAEVTNLFYCLDYLVLVLRNEGQATSSDILNPGATQQIDDLLKKCHELESEVFEKDELLINLQKQIEDLTKHTTNVSGNNSQIEELRKKTVEQSNQIDLLSGEKARLQATSDLNFELKEDLHRRVTQITSELEKIKNEKAVLKQDFESKIAQQAEELKSHRNRSSPAKERDRNDNSSQVKAELDFQKTIIADQQKQILELQRQIDILKTGDESDDPLEQDPITIKRRARLYCDICEEFDNHNTEDCPLNDSQTF</sequence>
<dbReference type="InterPro" id="IPR000938">
    <property type="entry name" value="CAP-Gly_domain"/>
</dbReference>
<evidence type="ECO:0000313" key="11">
    <source>
        <dbReference type="Proteomes" id="UP000549394"/>
    </source>
</evidence>
<dbReference type="SMART" id="SM01052">
    <property type="entry name" value="CAP_GLY"/>
    <property type="match status" value="2"/>
</dbReference>
<name>A0A7I8VWL6_9ANNE</name>